<feature type="compositionally biased region" description="Polar residues" evidence="1">
    <location>
        <begin position="240"/>
        <end position="255"/>
    </location>
</feature>
<dbReference type="EnsemblMetazoa" id="XM_008191874.1">
    <property type="protein sequence ID" value="XP_008190096.1"/>
    <property type="gene ID" value="LOC103311958"/>
</dbReference>
<dbReference type="GO" id="GO:0003676">
    <property type="term" value="F:nucleic acid binding"/>
    <property type="evidence" value="ECO:0007669"/>
    <property type="project" value="InterPro"/>
</dbReference>
<dbReference type="KEGG" id="api:103311958"/>
<dbReference type="InterPro" id="IPR036875">
    <property type="entry name" value="Znf_CCHC_sf"/>
</dbReference>
<dbReference type="PANTHER" id="PTHR33194">
    <property type="entry name" value="ZINC KNUCKLE DOMAINCONTAINING PROTEIN"/>
    <property type="match status" value="1"/>
</dbReference>
<dbReference type="Proteomes" id="UP000007819">
    <property type="component" value="Chromosome A2"/>
</dbReference>
<dbReference type="PANTHER" id="PTHR33194:SF4">
    <property type="entry name" value="CCHC-TYPE DOMAIN-CONTAINING PROTEIN"/>
    <property type="match status" value="1"/>
</dbReference>
<sequence>MSDRIPFYKPNKFSGAVHENIDSFIQEYNKAISMNGWSGEQKKSFLAIYLQNTASTFLDNYENSNPATTWAQIENALRLEFEPTAQNHMLRTMLEKRKQLSDETTASYINDAENLCKRIDPNMPQTEIAHTIMKGLKPEIARYVGILDNTSLEDLKKNIRKYESIEFMINVNTTQSRDDIRAQITKEHVNAIEDNKTKKQMDLLTTQISNLESMMNNLSQQINNNNNNFNSNNKANLPNYNQYPNRSPQNYQHNNQLNHDQLYNNRNNNFPQQSHNRFTNRPNFNNFNKFNNNRNNIPQTQNNDNNQNKKLTYNNYEKRTQCEHCNNYNHTSAECKWKLTCNLCNKRYHTAETCYSKNTMANQKNQ</sequence>
<organism evidence="3 4">
    <name type="scientific">Acyrthosiphon pisum</name>
    <name type="common">Pea aphid</name>
    <dbReference type="NCBI Taxonomy" id="7029"/>
    <lineage>
        <taxon>Eukaryota</taxon>
        <taxon>Metazoa</taxon>
        <taxon>Ecdysozoa</taxon>
        <taxon>Arthropoda</taxon>
        <taxon>Hexapoda</taxon>
        <taxon>Insecta</taxon>
        <taxon>Pterygota</taxon>
        <taxon>Neoptera</taxon>
        <taxon>Paraneoptera</taxon>
        <taxon>Hemiptera</taxon>
        <taxon>Sternorrhyncha</taxon>
        <taxon>Aphidomorpha</taxon>
        <taxon>Aphidoidea</taxon>
        <taxon>Aphididae</taxon>
        <taxon>Macrosiphini</taxon>
        <taxon>Acyrthosiphon</taxon>
    </lineage>
</organism>
<proteinExistence type="predicted"/>
<dbReference type="RefSeq" id="XP_008190096.1">
    <property type="nucleotide sequence ID" value="XM_008191874.1"/>
</dbReference>
<feature type="region of interest" description="Disordered" evidence="1">
    <location>
        <begin position="290"/>
        <end position="309"/>
    </location>
</feature>
<feature type="region of interest" description="Disordered" evidence="1">
    <location>
        <begin position="220"/>
        <end position="255"/>
    </location>
</feature>
<evidence type="ECO:0000259" key="2">
    <source>
        <dbReference type="Pfam" id="PF03732"/>
    </source>
</evidence>
<dbReference type="AlphaFoldDB" id="A0A8R2BBU7"/>
<dbReference type="Pfam" id="PF03732">
    <property type="entry name" value="Retrotrans_gag"/>
    <property type="match status" value="1"/>
</dbReference>
<evidence type="ECO:0000313" key="3">
    <source>
        <dbReference type="EnsemblMetazoa" id="XP_008190096.1"/>
    </source>
</evidence>
<keyword evidence="4" id="KW-1185">Reference proteome</keyword>
<feature type="domain" description="Retrotransposon gag" evidence="2">
    <location>
        <begin position="45"/>
        <end position="138"/>
    </location>
</feature>
<reference evidence="3" key="2">
    <citation type="submission" date="2022-06" db="UniProtKB">
        <authorList>
            <consortium name="EnsemblMetazoa"/>
        </authorList>
    </citation>
    <scope>IDENTIFICATION</scope>
</reference>
<dbReference type="GO" id="GO:0008270">
    <property type="term" value="F:zinc ion binding"/>
    <property type="evidence" value="ECO:0007669"/>
    <property type="project" value="InterPro"/>
</dbReference>
<protein>
    <recommendedName>
        <fullName evidence="2">Retrotransposon gag domain-containing protein</fullName>
    </recommendedName>
</protein>
<dbReference type="GeneID" id="103311958"/>
<feature type="compositionally biased region" description="Low complexity" evidence="1">
    <location>
        <begin position="220"/>
        <end position="239"/>
    </location>
</feature>
<dbReference type="SUPFAM" id="SSF57756">
    <property type="entry name" value="Retrovirus zinc finger-like domains"/>
    <property type="match status" value="1"/>
</dbReference>
<evidence type="ECO:0000256" key="1">
    <source>
        <dbReference type="SAM" id="MobiDB-lite"/>
    </source>
</evidence>
<name>A0A8R2BBU7_ACYPI</name>
<reference evidence="4" key="1">
    <citation type="submission" date="2010-06" db="EMBL/GenBank/DDBJ databases">
        <authorList>
            <person name="Jiang H."/>
            <person name="Abraham K."/>
            <person name="Ali S."/>
            <person name="Alsbrooks S.L."/>
            <person name="Anim B.N."/>
            <person name="Anosike U.S."/>
            <person name="Attaway T."/>
            <person name="Bandaranaike D.P."/>
            <person name="Battles P.K."/>
            <person name="Bell S.N."/>
            <person name="Bell A.V."/>
            <person name="Beltran B."/>
            <person name="Bickham C."/>
            <person name="Bustamante Y."/>
            <person name="Caleb T."/>
            <person name="Canada A."/>
            <person name="Cardenas V."/>
            <person name="Carter K."/>
            <person name="Chacko J."/>
            <person name="Chandrabose M.N."/>
            <person name="Chavez D."/>
            <person name="Chavez A."/>
            <person name="Chen L."/>
            <person name="Chu H.-S."/>
            <person name="Claassen K.J."/>
            <person name="Cockrell R."/>
            <person name="Collins M."/>
            <person name="Cooper J.A."/>
            <person name="Cree A."/>
            <person name="Curry S.M."/>
            <person name="Da Y."/>
            <person name="Dao M.D."/>
            <person name="Das B."/>
            <person name="Davila M.-L."/>
            <person name="Davy-Carroll L."/>
            <person name="Denson S."/>
            <person name="Dinh H."/>
            <person name="Ebong V.E."/>
            <person name="Edwards J.R."/>
            <person name="Egan A."/>
            <person name="El-Daye J."/>
            <person name="Escobedo L."/>
            <person name="Fernandez S."/>
            <person name="Fernando P.R."/>
            <person name="Flagg N."/>
            <person name="Forbes L.D."/>
            <person name="Fowler R.G."/>
            <person name="Fu Q."/>
            <person name="Gabisi R.A."/>
            <person name="Ganer J."/>
            <person name="Garbino Pronczuk A."/>
            <person name="Garcia R.M."/>
            <person name="Garner T."/>
            <person name="Garrett T.E."/>
            <person name="Gonzalez D.A."/>
            <person name="Hamid H."/>
            <person name="Hawkins E.S."/>
            <person name="Hirani K."/>
            <person name="Hogues M.E."/>
            <person name="Hollins B."/>
            <person name="Hsiao C.-H."/>
            <person name="Jabil R."/>
            <person name="James M.L."/>
            <person name="Jhangiani S.N."/>
            <person name="Johnson B."/>
            <person name="Johnson Q."/>
            <person name="Joshi V."/>
            <person name="Kalu J.B."/>
            <person name="Kam C."/>
            <person name="Kashfia A."/>
            <person name="Keebler J."/>
            <person name="Kisamo H."/>
            <person name="Kovar C.L."/>
            <person name="Lago L.A."/>
            <person name="Lai C.-Y."/>
            <person name="Laidlaw J."/>
            <person name="Lara F."/>
            <person name="Le T.-K."/>
            <person name="Lee S.L."/>
            <person name="Legall F.H."/>
            <person name="Lemon S.J."/>
            <person name="Lewis L.R."/>
            <person name="Li B."/>
            <person name="Liu Y."/>
            <person name="Liu Y.-S."/>
            <person name="Lopez J."/>
            <person name="Lozado R.J."/>
            <person name="Lu J."/>
            <person name="Madu R.C."/>
            <person name="Maheshwari M."/>
            <person name="Maheshwari R."/>
            <person name="Malloy K."/>
            <person name="Martinez E."/>
            <person name="Mathew T."/>
            <person name="Mercado I.C."/>
            <person name="Mercado C."/>
            <person name="Meyer B."/>
            <person name="Montgomery K."/>
            <person name="Morgan M.B."/>
            <person name="Munidasa M."/>
            <person name="Nazareth L.V."/>
            <person name="Nelson J."/>
            <person name="Ng B.M."/>
            <person name="Nguyen N.B."/>
            <person name="Nguyen P.Q."/>
            <person name="Nguyen T."/>
            <person name="Obregon M."/>
            <person name="Okwuonu G.O."/>
            <person name="Onwere C.G."/>
            <person name="Orozco G."/>
            <person name="Parra A."/>
            <person name="Patel S."/>
            <person name="Patil S."/>
            <person name="Perez A."/>
            <person name="Perez Y."/>
            <person name="Pham C."/>
            <person name="Primus E.L."/>
            <person name="Pu L.-L."/>
            <person name="Puazo M."/>
            <person name="Qin X."/>
            <person name="Quiroz J.B."/>
            <person name="Reese J."/>
            <person name="Richards S."/>
            <person name="Rives C.M."/>
            <person name="Robberts R."/>
            <person name="Ruiz S.J."/>
            <person name="Ruiz M.J."/>
            <person name="Santibanez J."/>
            <person name="Schneider B.W."/>
            <person name="Sisson I."/>
            <person name="Smith M."/>
            <person name="Sodergren E."/>
            <person name="Song X.-Z."/>
            <person name="Song B.B."/>
            <person name="Summersgill H."/>
            <person name="Thelus R."/>
            <person name="Thornton R.D."/>
            <person name="Trejos Z.Y."/>
            <person name="Usmani K."/>
            <person name="Vattathil S."/>
            <person name="Villasana D."/>
            <person name="Walker D.L."/>
            <person name="Wang S."/>
            <person name="Wang K."/>
            <person name="White C.S."/>
            <person name="Williams A.C."/>
            <person name="Williamson J."/>
            <person name="Wilson K."/>
            <person name="Woghiren I.O."/>
            <person name="Woodworth J.R."/>
            <person name="Worley K.C."/>
            <person name="Wright R.A."/>
            <person name="Wu W."/>
            <person name="Young L."/>
            <person name="Zhang L."/>
            <person name="Zhang J."/>
            <person name="Zhu Y."/>
            <person name="Muzny D.M."/>
            <person name="Weinstock G."/>
            <person name="Gibbs R.A."/>
        </authorList>
    </citation>
    <scope>NUCLEOTIDE SEQUENCE [LARGE SCALE GENOMIC DNA]</scope>
    <source>
        <strain evidence="4">LSR1</strain>
    </source>
</reference>
<dbReference type="InterPro" id="IPR005162">
    <property type="entry name" value="Retrotrans_gag_dom"/>
</dbReference>
<accession>A0A8R2BBU7</accession>
<evidence type="ECO:0000313" key="4">
    <source>
        <dbReference type="Proteomes" id="UP000007819"/>
    </source>
</evidence>
<dbReference type="OrthoDB" id="6622160at2759"/>